<accession>A0A0M7B8L5</accession>
<dbReference type="UniPathway" id="UPA00344"/>
<dbReference type="Proteomes" id="UP000049455">
    <property type="component" value="Unassembled WGS sequence"/>
</dbReference>
<protein>
    <submittedName>
        <fullName evidence="1">Molybdopterin biosynthesis enzyme</fullName>
    </submittedName>
</protein>
<dbReference type="EMBL" id="CYPR01000046">
    <property type="protein sequence ID" value="CUH30126.1"/>
    <property type="molecule type" value="Genomic_DNA"/>
</dbReference>
<dbReference type="InterPro" id="IPR036425">
    <property type="entry name" value="MoaB/Mog-like_dom_sf"/>
</dbReference>
<evidence type="ECO:0000313" key="1">
    <source>
        <dbReference type="EMBL" id="CUH30126.1"/>
    </source>
</evidence>
<reference evidence="1 2" key="1">
    <citation type="submission" date="2015-09" db="EMBL/GenBank/DDBJ databases">
        <authorList>
            <person name="Jackson K.R."/>
            <person name="Lunt B.L."/>
            <person name="Fisher J.N.B."/>
            <person name="Gardner A.V."/>
            <person name="Bailey M.E."/>
            <person name="Deus L.M."/>
            <person name="Earl A.S."/>
            <person name="Gibby P.D."/>
            <person name="Hartmann K.A."/>
            <person name="Liu J.E."/>
            <person name="Manci A.M."/>
            <person name="Nielsen D.A."/>
            <person name="Solomon M.B."/>
            <person name="Breakwell D.P."/>
            <person name="Burnett S.H."/>
            <person name="Grose J.H."/>
        </authorList>
    </citation>
    <scope>NUCLEOTIDE SEQUENCE [LARGE SCALE GENOMIC DNA]</scope>
    <source>
        <strain evidence="1 2">CECT 7799</strain>
    </source>
</reference>
<dbReference type="CDD" id="cd03522">
    <property type="entry name" value="MoeA_like"/>
    <property type="match status" value="1"/>
</dbReference>
<gene>
    <name evidence="1" type="ORF">JSE7799_00867</name>
</gene>
<dbReference type="Gene3D" id="3.40.980.10">
    <property type="entry name" value="MoaB/Mog-like domain"/>
    <property type="match status" value="1"/>
</dbReference>
<dbReference type="OrthoDB" id="9779263at2"/>
<dbReference type="STRING" id="313367.JSE7799_00867"/>
<dbReference type="RefSeq" id="WP_055662523.1">
    <property type="nucleotide sequence ID" value="NZ_CYPR01000046.1"/>
</dbReference>
<sequence length="326" mass="33092">MRFGTISLDDAEGATLAHSVTTAEGRLRKGTRLGREEVARLRAAGLAEVVAARLGPGDVPEDEAARIVADALTGPGLEVRAPFTGRANIHATGPGIVGISRDRIDAANALTPDITVATLPEWQRVATGTMVATVKIIPYAVPSEAFAGRLGGVAGALRLHAPVLSHADLIVTTLEGAPSKSRAVTARLDRLGVACEVAHVPHETAALAAAIGASTAPLRLILTASATSDARDVGPAALLAAGGRLERFGMPVDPGNLLFLGALGAAAVIGLPGCARSPALNGADWVLERIVCGVPVTGADIAAMGVGGLLGEIPTRPQPRERPVTK</sequence>
<name>A0A0M7B8L5_9RHOB</name>
<keyword evidence="2" id="KW-1185">Reference proteome</keyword>
<proteinExistence type="predicted"/>
<organism evidence="1 2">
    <name type="scientific">Jannaschia seosinensis</name>
    <dbReference type="NCBI Taxonomy" id="313367"/>
    <lineage>
        <taxon>Bacteria</taxon>
        <taxon>Pseudomonadati</taxon>
        <taxon>Pseudomonadota</taxon>
        <taxon>Alphaproteobacteria</taxon>
        <taxon>Rhodobacterales</taxon>
        <taxon>Roseobacteraceae</taxon>
        <taxon>Jannaschia</taxon>
    </lineage>
</organism>
<dbReference type="SUPFAM" id="SSF53218">
    <property type="entry name" value="Molybdenum cofactor biosynthesis proteins"/>
    <property type="match status" value="1"/>
</dbReference>
<evidence type="ECO:0000313" key="2">
    <source>
        <dbReference type="Proteomes" id="UP000049455"/>
    </source>
</evidence>
<dbReference type="AlphaFoldDB" id="A0A0M7B8L5"/>